<name>A0A180H140_PUCT1</name>
<organism evidence="2">
    <name type="scientific">Puccinia triticina (isolate 1-1 / race 1 (BBBD))</name>
    <name type="common">Brown leaf rust fungus</name>
    <dbReference type="NCBI Taxonomy" id="630390"/>
    <lineage>
        <taxon>Eukaryota</taxon>
        <taxon>Fungi</taxon>
        <taxon>Dikarya</taxon>
        <taxon>Basidiomycota</taxon>
        <taxon>Pucciniomycotina</taxon>
        <taxon>Pucciniomycetes</taxon>
        <taxon>Pucciniales</taxon>
        <taxon>Pucciniaceae</taxon>
        <taxon>Puccinia</taxon>
    </lineage>
</organism>
<dbReference type="Proteomes" id="UP000005240">
    <property type="component" value="Unassembled WGS sequence"/>
</dbReference>
<feature type="chain" id="PRO_5008110507" evidence="1">
    <location>
        <begin position="19"/>
        <end position="180"/>
    </location>
</feature>
<feature type="signal peptide" evidence="1">
    <location>
        <begin position="1"/>
        <end position="18"/>
    </location>
</feature>
<evidence type="ECO:0000313" key="3">
    <source>
        <dbReference type="EnsemblFungi" id="PTTG_25496-t43_1-p1"/>
    </source>
</evidence>
<dbReference type="AlphaFoldDB" id="A0A180H140"/>
<reference evidence="3" key="4">
    <citation type="submission" date="2025-05" db="UniProtKB">
        <authorList>
            <consortium name="EnsemblFungi"/>
        </authorList>
    </citation>
    <scope>IDENTIFICATION</scope>
    <source>
        <strain evidence="3">isolate 1-1 / race 1 (BBBD)</strain>
    </source>
</reference>
<proteinExistence type="predicted"/>
<dbReference type="EMBL" id="ADAS02000005">
    <property type="protein sequence ID" value="OAV98767.1"/>
    <property type="molecule type" value="Genomic_DNA"/>
</dbReference>
<reference evidence="2" key="2">
    <citation type="submission" date="2016-05" db="EMBL/GenBank/DDBJ databases">
        <title>Comparative analysis highlights variable genome content of wheat rusts and divergence of the mating loci.</title>
        <authorList>
            <person name="Cuomo C.A."/>
            <person name="Bakkeren G."/>
            <person name="Szabo L."/>
            <person name="Khalil H."/>
            <person name="Joly D."/>
            <person name="Goldberg J."/>
            <person name="Young S."/>
            <person name="Zeng Q."/>
            <person name="Fellers J."/>
        </authorList>
    </citation>
    <scope>NUCLEOTIDE SEQUENCE [LARGE SCALE GENOMIC DNA]</scope>
    <source>
        <strain evidence="2">1-1 BBBD Race 1</strain>
    </source>
</reference>
<reference evidence="2" key="1">
    <citation type="submission" date="2009-11" db="EMBL/GenBank/DDBJ databases">
        <authorList>
            <consortium name="The Broad Institute Genome Sequencing Platform"/>
            <person name="Ward D."/>
            <person name="Feldgarden M."/>
            <person name="Earl A."/>
            <person name="Young S.K."/>
            <person name="Zeng Q."/>
            <person name="Koehrsen M."/>
            <person name="Alvarado L."/>
            <person name="Berlin A."/>
            <person name="Bochicchio J."/>
            <person name="Borenstein D."/>
            <person name="Chapman S.B."/>
            <person name="Chen Z."/>
            <person name="Engels R."/>
            <person name="Freedman E."/>
            <person name="Gellesch M."/>
            <person name="Goldberg J."/>
            <person name="Griggs A."/>
            <person name="Gujja S."/>
            <person name="Heilman E."/>
            <person name="Heiman D."/>
            <person name="Hepburn T."/>
            <person name="Howarth C."/>
            <person name="Jen D."/>
            <person name="Larson L."/>
            <person name="Lewis B."/>
            <person name="Mehta T."/>
            <person name="Park D."/>
            <person name="Pearson M."/>
            <person name="Roberts A."/>
            <person name="Saif S."/>
            <person name="Shea T."/>
            <person name="Shenoy N."/>
            <person name="Sisk P."/>
            <person name="Stolte C."/>
            <person name="Sykes S."/>
            <person name="Thomson T."/>
            <person name="Walk T."/>
            <person name="White J."/>
            <person name="Yandava C."/>
            <person name="Izard J."/>
            <person name="Baranova O.V."/>
            <person name="Blanton J.M."/>
            <person name="Tanner A.C."/>
            <person name="Dewhirst F.E."/>
            <person name="Haas B."/>
            <person name="Nusbaum C."/>
            <person name="Birren B."/>
        </authorList>
    </citation>
    <scope>NUCLEOTIDE SEQUENCE [LARGE SCALE GENOMIC DNA]</scope>
    <source>
        <strain evidence="2">1-1 BBBD Race 1</strain>
    </source>
</reference>
<evidence type="ECO:0000313" key="2">
    <source>
        <dbReference type="EMBL" id="OAV98767.1"/>
    </source>
</evidence>
<reference evidence="3 4" key="3">
    <citation type="journal article" date="2017" name="G3 (Bethesda)">
        <title>Comparative analysis highlights variable genome content of wheat rusts and divergence of the mating loci.</title>
        <authorList>
            <person name="Cuomo C.A."/>
            <person name="Bakkeren G."/>
            <person name="Khalil H.B."/>
            <person name="Panwar V."/>
            <person name="Joly D."/>
            <person name="Linning R."/>
            <person name="Sakthikumar S."/>
            <person name="Song X."/>
            <person name="Adiconis X."/>
            <person name="Fan L."/>
            <person name="Goldberg J.M."/>
            <person name="Levin J.Z."/>
            <person name="Young S."/>
            <person name="Zeng Q."/>
            <person name="Anikster Y."/>
            <person name="Bruce M."/>
            <person name="Wang M."/>
            <person name="Yin C."/>
            <person name="McCallum B."/>
            <person name="Szabo L.J."/>
            <person name="Hulbert S."/>
            <person name="Chen X."/>
            <person name="Fellers J.P."/>
        </authorList>
    </citation>
    <scope>NUCLEOTIDE SEQUENCE</scope>
    <source>
        <strain evidence="4">Isolate 1-1 / race 1 (BBBD)</strain>
        <strain evidence="3">isolate 1-1 / race 1 (BBBD)</strain>
    </source>
</reference>
<keyword evidence="1" id="KW-0732">Signal</keyword>
<gene>
    <name evidence="2" type="ORF">PTTG_25496</name>
</gene>
<dbReference type="VEuPathDB" id="FungiDB:PTTG_25496"/>
<dbReference type="EnsemblFungi" id="PTTG_25496-t43_1">
    <property type="protein sequence ID" value="PTTG_25496-t43_1-p1"/>
    <property type="gene ID" value="PTTG_25496"/>
</dbReference>
<protein>
    <submittedName>
        <fullName evidence="2 3">Uncharacterized protein</fullName>
    </submittedName>
</protein>
<evidence type="ECO:0000256" key="1">
    <source>
        <dbReference type="SAM" id="SignalP"/>
    </source>
</evidence>
<accession>A0A180H140</accession>
<evidence type="ECO:0000313" key="4">
    <source>
        <dbReference type="Proteomes" id="UP000005240"/>
    </source>
</evidence>
<sequence>MLLTKLLVALQLLHYYNASALPKGSNHLIRRMHGIENAEKVGPTREVVESSVLSEAKLGDSVKIQDDTPITTEKYDAGIPHWGPPSQGKIKLINESGLDVKKHRAILAQHLIQHGRVDLQRLRKGKNRFSHTHGGLGEEVTGEVKELAQEIEAPARDYSKDEYTKQILNRGMHKQQGPMI</sequence>
<keyword evidence="4" id="KW-1185">Reference proteome</keyword>